<accession>A0ABV8AC63</accession>
<dbReference type="RefSeq" id="WP_386095923.1">
    <property type="nucleotide sequence ID" value="NZ_JBHSAT010000001.1"/>
</dbReference>
<protein>
    <submittedName>
        <fullName evidence="1">Lacal_2735 family protein</fullName>
    </submittedName>
</protein>
<name>A0ABV8AC63_9FLAO</name>
<dbReference type="NCBIfam" id="NF033487">
    <property type="entry name" value="Lacal_2735_fam"/>
    <property type="match status" value="1"/>
</dbReference>
<keyword evidence="2" id="KW-1185">Reference proteome</keyword>
<evidence type="ECO:0000313" key="2">
    <source>
        <dbReference type="Proteomes" id="UP001595812"/>
    </source>
</evidence>
<reference evidence="2" key="1">
    <citation type="journal article" date="2019" name="Int. J. Syst. Evol. Microbiol.">
        <title>The Global Catalogue of Microorganisms (GCM) 10K type strain sequencing project: providing services to taxonomists for standard genome sequencing and annotation.</title>
        <authorList>
            <consortium name="The Broad Institute Genomics Platform"/>
            <consortium name="The Broad Institute Genome Sequencing Center for Infectious Disease"/>
            <person name="Wu L."/>
            <person name="Ma J."/>
        </authorList>
    </citation>
    <scope>NUCLEOTIDE SEQUENCE [LARGE SCALE GENOMIC DNA]</scope>
    <source>
        <strain evidence="2">CECT 8979</strain>
    </source>
</reference>
<proteinExistence type="predicted"/>
<dbReference type="InterPro" id="IPR045493">
    <property type="entry name" value="DUF6435"/>
</dbReference>
<sequence length="56" mass="6669">MLGLFKKKSKLEKLQGQYEKLMADWHRLSTTNRSESDKKYAEAQRILEQIDVLKQD</sequence>
<dbReference type="EMBL" id="JBHSAT010000001">
    <property type="protein sequence ID" value="MFC3875698.1"/>
    <property type="molecule type" value="Genomic_DNA"/>
</dbReference>
<gene>
    <name evidence="1" type="ORF">ACFOSX_00510</name>
</gene>
<evidence type="ECO:0000313" key="1">
    <source>
        <dbReference type="EMBL" id="MFC3875698.1"/>
    </source>
</evidence>
<comment type="caution">
    <text evidence="1">The sequence shown here is derived from an EMBL/GenBank/DDBJ whole genome shotgun (WGS) entry which is preliminary data.</text>
</comment>
<organism evidence="1 2">
    <name type="scientific">Winogradskyella maritima</name>
    <dbReference type="NCBI Taxonomy" id="1517766"/>
    <lineage>
        <taxon>Bacteria</taxon>
        <taxon>Pseudomonadati</taxon>
        <taxon>Bacteroidota</taxon>
        <taxon>Flavobacteriia</taxon>
        <taxon>Flavobacteriales</taxon>
        <taxon>Flavobacteriaceae</taxon>
        <taxon>Winogradskyella</taxon>
    </lineage>
</organism>
<dbReference type="Proteomes" id="UP001595812">
    <property type="component" value="Unassembled WGS sequence"/>
</dbReference>